<organism evidence="2 3">
    <name type="scientific">Herbiconiux moechotypicola</name>
    <dbReference type="NCBI Taxonomy" id="637393"/>
    <lineage>
        <taxon>Bacteria</taxon>
        <taxon>Bacillati</taxon>
        <taxon>Actinomycetota</taxon>
        <taxon>Actinomycetes</taxon>
        <taxon>Micrococcales</taxon>
        <taxon>Microbacteriaceae</taxon>
        <taxon>Herbiconiux</taxon>
    </lineage>
</organism>
<dbReference type="GO" id="GO:0016874">
    <property type="term" value="F:ligase activity"/>
    <property type="evidence" value="ECO:0007669"/>
    <property type="project" value="UniProtKB-KW"/>
</dbReference>
<proteinExistence type="predicted"/>
<evidence type="ECO:0000313" key="2">
    <source>
        <dbReference type="EMBL" id="GAA2250636.1"/>
    </source>
</evidence>
<gene>
    <name evidence="2" type="ORF">GCM10009851_40210</name>
</gene>
<dbReference type="SUPFAM" id="SSF55681">
    <property type="entry name" value="Class II aaRS and biotin synthetases"/>
    <property type="match status" value="1"/>
</dbReference>
<dbReference type="PROSITE" id="PS51733">
    <property type="entry name" value="BPL_LPL_CATALYTIC"/>
    <property type="match status" value="1"/>
</dbReference>
<name>A0ABN3E806_9MICO</name>
<dbReference type="InterPro" id="IPR045864">
    <property type="entry name" value="aa-tRNA-synth_II/BPL/LPL"/>
</dbReference>
<dbReference type="Proteomes" id="UP001500929">
    <property type="component" value="Unassembled WGS sequence"/>
</dbReference>
<evidence type="ECO:0000259" key="1">
    <source>
        <dbReference type="PROSITE" id="PS51733"/>
    </source>
</evidence>
<dbReference type="EMBL" id="BAAAQY010000021">
    <property type="protein sequence ID" value="GAA2250636.1"/>
    <property type="molecule type" value="Genomic_DNA"/>
</dbReference>
<protein>
    <submittedName>
        <fullName evidence="2">Biotin/lipoate A/B protein ligase family protein</fullName>
    </submittedName>
</protein>
<dbReference type="Gene3D" id="3.30.930.10">
    <property type="entry name" value="Bira Bifunctional Protein, Domain 2"/>
    <property type="match status" value="1"/>
</dbReference>
<keyword evidence="3" id="KW-1185">Reference proteome</keyword>
<evidence type="ECO:0000313" key="3">
    <source>
        <dbReference type="Proteomes" id="UP001500929"/>
    </source>
</evidence>
<reference evidence="2 3" key="1">
    <citation type="journal article" date="2019" name="Int. J. Syst. Evol. Microbiol.">
        <title>The Global Catalogue of Microorganisms (GCM) 10K type strain sequencing project: providing services to taxonomists for standard genome sequencing and annotation.</title>
        <authorList>
            <consortium name="The Broad Institute Genomics Platform"/>
            <consortium name="The Broad Institute Genome Sequencing Center for Infectious Disease"/>
            <person name="Wu L."/>
            <person name="Ma J."/>
        </authorList>
    </citation>
    <scope>NUCLEOTIDE SEQUENCE [LARGE SCALE GENOMIC DNA]</scope>
    <source>
        <strain evidence="2 3">JCM 16117</strain>
    </source>
</reference>
<comment type="caution">
    <text evidence="2">The sequence shown here is derived from an EMBL/GenBank/DDBJ whole genome shotgun (WGS) entry which is preliminary data.</text>
</comment>
<sequence>MEVTGSTGGGAKSDLAGARRLLALAESLPPDVLLVRSYVPEPTAAFSAKEAAHPAFAEAVGLARAMGFEPVLRPAGGTVALYGAESIVFDAVWAQPLPHGSSLGTYRHGGRLITDVLGEWGIDARVGSVPGEYCPGEHSVNARGEVKLVGVAQRVTSRARLYSAVVAVESSAYLAVSLADLYRLLGYPFDELSSGSLRNEGAVASGPSVGRALVTAFGAGESTMSLRAAERGELLAAWSA</sequence>
<accession>A0ABN3E806</accession>
<keyword evidence="2" id="KW-0436">Ligase</keyword>
<feature type="domain" description="BPL/LPL catalytic" evidence="1">
    <location>
        <begin position="26"/>
        <end position="225"/>
    </location>
</feature>
<dbReference type="InterPro" id="IPR004143">
    <property type="entry name" value="BPL_LPL_catalytic"/>
</dbReference>